<evidence type="ECO:0000313" key="7">
    <source>
        <dbReference type="EMBL" id="WAX55508.1"/>
    </source>
</evidence>
<evidence type="ECO:0000256" key="2">
    <source>
        <dbReference type="ARBA" id="ARBA00022491"/>
    </source>
</evidence>
<protein>
    <submittedName>
        <fullName evidence="7">Transcriptional repressor</fullName>
    </submittedName>
</protein>
<organism evidence="7 8">
    <name type="scientific">Jatrophihabitans cynanchi</name>
    <dbReference type="NCBI Taxonomy" id="2944128"/>
    <lineage>
        <taxon>Bacteria</taxon>
        <taxon>Bacillati</taxon>
        <taxon>Actinomycetota</taxon>
        <taxon>Actinomycetes</taxon>
        <taxon>Jatrophihabitantales</taxon>
        <taxon>Jatrophihabitantaceae</taxon>
        <taxon>Jatrophihabitans</taxon>
    </lineage>
</organism>
<accession>A0ABY7JSH8</accession>
<evidence type="ECO:0000256" key="6">
    <source>
        <dbReference type="ARBA" id="ARBA00023163"/>
    </source>
</evidence>
<reference evidence="7" key="1">
    <citation type="submission" date="2022-05" db="EMBL/GenBank/DDBJ databases">
        <title>Jatrophihabitans sp. SB3-54 whole genome sequence.</title>
        <authorList>
            <person name="Suh M.K."/>
            <person name="Eom M.K."/>
            <person name="Kim J.S."/>
            <person name="Kim H.S."/>
            <person name="Do H.E."/>
            <person name="Shin Y.K."/>
            <person name="Lee J.-S."/>
        </authorList>
    </citation>
    <scope>NUCLEOTIDE SEQUENCE</scope>
    <source>
        <strain evidence="7">SB3-54</strain>
    </source>
</reference>
<dbReference type="EMBL" id="CP097463">
    <property type="protein sequence ID" value="WAX55508.1"/>
    <property type="molecule type" value="Genomic_DNA"/>
</dbReference>
<dbReference type="PANTHER" id="PTHR33202:SF7">
    <property type="entry name" value="FERRIC UPTAKE REGULATION PROTEIN"/>
    <property type="match status" value="1"/>
</dbReference>
<proteinExistence type="inferred from homology"/>
<dbReference type="PANTHER" id="PTHR33202">
    <property type="entry name" value="ZINC UPTAKE REGULATION PROTEIN"/>
    <property type="match status" value="1"/>
</dbReference>
<dbReference type="RefSeq" id="WP_269442023.1">
    <property type="nucleotide sequence ID" value="NZ_CP097463.1"/>
</dbReference>
<evidence type="ECO:0000313" key="8">
    <source>
        <dbReference type="Proteomes" id="UP001164693"/>
    </source>
</evidence>
<keyword evidence="4" id="KW-0805">Transcription regulation</keyword>
<evidence type="ECO:0000256" key="4">
    <source>
        <dbReference type="ARBA" id="ARBA00023015"/>
    </source>
</evidence>
<evidence type="ECO:0000256" key="1">
    <source>
        <dbReference type="ARBA" id="ARBA00007957"/>
    </source>
</evidence>
<dbReference type="CDD" id="cd07153">
    <property type="entry name" value="Fur_like"/>
    <property type="match status" value="1"/>
</dbReference>
<comment type="similarity">
    <text evidence="1">Belongs to the Fur family.</text>
</comment>
<keyword evidence="5" id="KW-0238">DNA-binding</keyword>
<dbReference type="Proteomes" id="UP001164693">
    <property type="component" value="Chromosome"/>
</dbReference>
<dbReference type="Gene3D" id="1.10.10.10">
    <property type="entry name" value="Winged helix-like DNA-binding domain superfamily/Winged helix DNA-binding domain"/>
    <property type="match status" value="1"/>
</dbReference>
<dbReference type="InterPro" id="IPR002481">
    <property type="entry name" value="FUR"/>
</dbReference>
<dbReference type="InterPro" id="IPR043135">
    <property type="entry name" value="Fur_C"/>
</dbReference>
<keyword evidence="8" id="KW-1185">Reference proteome</keyword>
<evidence type="ECO:0000256" key="5">
    <source>
        <dbReference type="ARBA" id="ARBA00023125"/>
    </source>
</evidence>
<sequence>MHAPDDLHAGELDLAGELRARGLRLTAQRELVLRAVRELRHATPEQLSEAVPGVDVTTVYRTLELLEELGLVKHTHLGHGAASYRPADDEHIHVVCHECGAVVDAPPDTVDALEKRLLDERGFVLDRAHFTVFGRCGTCAEQSPAKER</sequence>
<dbReference type="Pfam" id="PF01475">
    <property type="entry name" value="FUR"/>
    <property type="match status" value="1"/>
</dbReference>
<dbReference type="SUPFAM" id="SSF46785">
    <property type="entry name" value="Winged helix' DNA-binding domain"/>
    <property type="match status" value="1"/>
</dbReference>
<keyword evidence="6" id="KW-0804">Transcription</keyword>
<dbReference type="InterPro" id="IPR036390">
    <property type="entry name" value="WH_DNA-bd_sf"/>
</dbReference>
<keyword evidence="2" id="KW-0678">Repressor</keyword>
<name>A0ABY7JSH8_9ACTN</name>
<dbReference type="Gene3D" id="3.30.1490.190">
    <property type="match status" value="1"/>
</dbReference>
<keyword evidence="3" id="KW-0862">Zinc</keyword>
<dbReference type="InterPro" id="IPR036388">
    <property type="entry name" value="WH-like_DNA-bd_sf"/>
</dbReference>
<evidence type="ECO:0000256" key="3">
    <source>
        <dbReference type="ARBA" id="ARBA00022833"/>
    </source>
</evidence>
<gene>
    <name evidence="7" type="ORF">M6B22_13250</name>
</gene>